<proteinExistence type="predicted"/>
<protein>
    <submittedName>
        <fullName evidence="2">Uncharacterized protein</fullName>
    </submittedName>
</protein>
<organism evidence="2 3">
    <name type="scientific">Favolaschia claudopus</name>
    <dbReference type="NCBI Taxonomy" id="2862362"/>
    <lineage>
        <taxon>Eukaryota</taxon>
        <taxon>Fungi</taxon>
        <taxon>Dikarya</taxon>
        <taxon>Basidiomycota</taxon>
        <taxon>Agaricomycotina</taxon>
        <taxon>Agaricomycetes</taxon>
        <taxon>Agaricomycetidae</taxon>
        <taxon>Agaricales</taxon>
        <taxon>Marasmiineae</taxon>
        <taxon>Mycenaceae</taxon>
        <taxon>Favolaschia</taxon>
    </lineage>
</organism>
<feature type="compositionally biased region" description="Basic and acidic residues" evidence="1">
    <location>
        <begin position="115"/>
        <end position="139"/>
    </location>
</feature>
<gene>
    <name evidence="2" type="ORF">R3P38DRAFT_2786729</name>
</gene>
<feature type="region of interest" description="Disordered" evidence="1">
    <location>
        <begin position="60"/>
        <end position="150"/>
    </location>
</feature>
<dbReference type="AlphaFoldDB" id="A0AAW0ARX3"/>
<dbReference type="EMBL" id="JAWWNJ010000053">
    <property type="protein sequence ID" value="KAK7015810.1"/>
    <property type="molecule type" value="Genomic_DNA"/>
</dbReference>
<accession>A0AAW0ARX3</accession>
<name>A0AAW0ARX3_9AGAR</name>
<evidence type="ECO:0000256" key="1">
    <source>
        <dbReference type="SAM" id="MobiDB-lite"/>
    </source>
</evidence>
<sequence length="150" mass="16288">MKRQDRHPLTALPLTKPARASPVLAHSKAGRGLLDPCDEREADGGGVLCGCVEGSAVPADSTLRICGSGKSSRKERNTATAEPARQGHQRSGKETKSSPAERSSKGQRPARGRLTARDPTQERREVMEGKYRLRGGRGEWEEEEKDGNVM</sequence>
<keyword evidence="3" id="KW-1185">Reference proteome</keyword>
<reference evidence="2 3" key="1">
    <citation type="journal article" date="2024" name="J Genomics">
        <title>Draft genome sequencing and assembly of Favolaschia claudopus CIRM-BRFM 2984 isolated from oak limbs.</title>
        <authorList>
            <person name="Navarro D."/>
            <person name="Drula E."/>
            <person name="Chaduli D."/>
            <person name="Cazenave R."/>
            <person name="Ahrendt S."/>
            <person name="Wang J."/>
            <person name="Lipzen A."/>
            <person name="Daum C."/>
            <person name="Barry K."/>
            <person name="Grigoriev I.V."/>
            <person name="Favel A."/>
            <person name="Rosso M.N."/>
            <person name="Martin F."/>
        </authorList>
    </citation>
    <scope>NUCLEOTIDE SEQUENCE [LARGE SCALE GENOMIC DNA]</scope>
    <source>
        <strain evidence="2 3">CIRM-BRFM 2984</strain>
    </source>
</reference>
<evidence type="ECO:0000313" key="3">
    <source>
        <dbReference type="Proteomes" id="UP001362999"/>
    </source>
</evidence>
<feature type="region of interest" description="Disordered" evidence="1">
    <location>
        <begin position="1"/>
        <end position="39"/>
    </location>
</feature>
<dbReference type="Proteomes" id="UP001362999">
    <property type="component" value="Unassembled WGS sequence"/>
</dbReference>
<evidence type="ECO:0000313" key="2">
    <source>
        <dbReference type="EMBL" id="KAK7015810.1"/>
    </source>
</evidence>
<feature type="compositionally biased region" description="Acidic residues" evidence="1">
    <location>
        <begin position="140"/>
        <end position="150"/>
    </location>
</feature>
<comment type="caution">
    <text evidence="2">The sequence shown here is derived from an EMBL/GenBank/DDBJ whole genome shotgun (WGS) entry which is preliminary data.</text>
</comment>